<gene>
    <name evidence="2" type="ORF">C8P63_11696</name>
</gene>
<dbReference type="InterPro" id="IPR000551">
    <property type="entry name" value="MerR-type_HTH_dom"/>
</dbReference>
<evidence type="ECO:0000313" key="3">
    <source>
        <dbReference type="Proteomes" id="UP000244240"/>
    </source>
</evidence>
<dbReference type="PROSITE" id="PS50937">
    <property type="entry name" value="HTH_MERR_2"/>
    <property type="match status" value="1"/>
</dbReference>
<name>A0A2T6BR26_9BACL</name>
<reference evidence="2 3" key="1">
    <citation type="submission" date="2018-04" db="EMBL/GenBank/DDBJ databases">
        <title>Genomic Encyclopedia of Archaeal and Bacterial Type Strains, Phase II (KMG-II): from individual species to whole genera.</title>
        <authorList>
            <person name="Goeker M."/>
        </authorList>
    </citation>
    <scope>NUCLEOTIDE SEQUENCE [LARGE SCALE GENOMIC DNA]</scope>
    <source>
        <strain evidence="2 3">DSM 45787</strain>
    </source>
</reference>
<evidence type="ECO:0000313" key="2">
    <source>
        <dbReference type="EMBL" id="PTX58509.1"/>
    </source>
</evidence>
<dbReference type="GO" id="GO:0003677">
    <property type="term" value="F:DNA binding"/>
    <property type="evidence" value="ECO:0007669"/>
    <property type="project" value="InterPro"/>
</dbReference>
<dbReference type="AlphaFoldDB" id="A0A2T6BR26"/>
<dbReference type="GO" id="GO:0006355">
    <property type="term" value="P:regulation of DNA-templated transcription"/>
    <property type="evidence" value="ECO:0007669"/>
    <property type="project" value="InterPro"/>
</dbReference>
<accession>A0A2T6BR26</accession>
<dbReference type="EMBL" id="QBKR01000016">
    <property type="protein sequence ID" value="PTX58509.1"/>
    <property type="molecule type" value="Genomic_DNA"/>
</dbReference>
<organism evidence="2 3">
    <name type="scientific">Melghirimyces profundicolus</name>
    <dbReference type="NCBI Taxonomy" id="1242148"/>
    <lineage>
        <taxon>Bacteria</taxon>
        <taxon>Bacillati</taxon>
        <taxon>Bacillota</taxon>
        <taxon>Bacilli</taxon>
        <taxon>Bacillales</taxon>
        <taxon>Thermoactinomycetaceae</taxon>
        <taxon>Melghirimyces</taxon>
    </lineage>
</organism>
<protein>
    <recommendedName>
        <fullName evidence="1">HTH merR-type domain-containing protein</fullName>
    </recommendedName>
</protein>
<feature type="non-terminal residue" evidence="2">
    <location>
        <position position="33"/>
    </location>
</feature>
<dbReference type="Proteomes" id="UP000244240">
    <property type="component" value="Unassembled WGS sequence"/>
</dbReference>
<comment type="caution">
    <text evidence="2">The sequence shown here is derived from an EMBL/GenBank/DDBJ whole genome shotgun (WGS) entry which is preliminary data.</text>
</comment>
<sequence length="33" mass="3954">MGFSLQEAASLLRLYEIDPSRKRQYEEGIRYAY</sequence>
<keyword evidence="3" id="KW-1185">Reference proteome</keyword>
<feature type="domain" description="HTH merR-type" evidence="1">
    <location>
        <begin position="1"/>
        <end position="14"/>
    </location>
</feature>
<evidence type="ECO:0000259" key="1">
    <source>
        <dbReference type="PROSITE" id="PS50937"/>
    </source>
</evidence>
<proteinExistence type="predicted"/>